<evidence type="ECO:0000313" key="21">
    <source>
        <dbReference type="EMBL" id="ECL0130458.1"/>
    </source>
</evidence>
<dbReference type="Proteomes" id="UP000269407">
    <property type="component" value="Unassembled WGS sequence"/>
</dbReference>
<dbReference type="EMBL" id="AABEQV010000003">
    <property type="protein sequence ID" value="EAG9856488.1"/>
    <property type="molecule type" value="Genomic_DNA"/>
</dbReference>
<dbReference type="Proteomes" id="UP000368805">
    <property type="component" value="Unassembled WGS sequence"/>
</dbReference>
<dbReference type="Proteomes" id="UP000566597">
    <property type="component" value="Unassembled WGS sequence"/>
</dbReference>
<dbReference type="EMBL" id="AABGFX010000003">
    <property type="protein sequence ID" value="EAH3126684.1"/>
    <property type="molecule type" value="Genomic_DNA"/>
</dbReference>
<dbReference type="Proteomes" id="UP000335978">
    <property type="component" value="Unassembled WGS sequence"/>
</dbReference>
<organism evidence="10 37">
    <name type="scientific">Listeria monocytogenes</name>
    <dbReference type="NCBI Taxonomy" id="1639"/>
    <lineage>
        <taxon>Bacteria</taxon>
        <taxon>Bacillati</taxon>
        <taxon>Bacillota</taxon>
        <taxon>Bacilli</taxon>
        <taxon>Bacillales</taxon>
        <taxon>Listeriaceae</taxon>
        <taxon>Listeria</taxon>
    </lineage>
</organism>
<evidence type="ECO:0000313" key="46">
    <source>
        <dbReference type="Proteomes" id="UP000548826"/>
    </source>
</evidence>
<dbReference type="Proteomes" id="UP000356407">
    <property type="component" value="Unassembled WGS sequence"/>
</dbReference>
<evidence type="ECO:0000313" key="14">
    <source>
        <dbReference type="EMBL" id="EAG6764649.1"/>
    </source>
</evidence>
<dbReference type="EMBL" id="AABAIH010000001">
    <property type="protein sequence ID" value="EAG0993734.1"/>
    <property type="molecule type" value="Genomic_DNA"/>
</dbReference>
<evidence type="ECO:0000313" key="12">
    <source>
        <dbReference type="EMBL" id="EAG0993734.1"/>
    </source>
</evidence>
<evidence type="ECO:0000313" key="17">
    <source>
        <dbReference type="EMBL" id="EAH0250837.1"/>
    </source>
</evidence>
<evidence type="ECO:0000313" key="34">
    <source>
        <dbReference type="Proteomes" id="UP000378540"/>
    </source>
</evidence>
<evidence type="ECO:0000313" key="43">
    <source>
        <dbReference type="Proteomes" id="UP000525068"/>
    </source>
</evidence>
<evidence type="ECO:0000313" key="10">
    <source>
        <dbReference type="EMBL" id="EAE2898830.1"/>
    </source>
</evidence>
<keyword evidence="1" id="KW-1133">Transmembrane helix</keyword>
<dbReference type="EMBL" id="AAASTI010000001">
    <property type="protein sequence ID" value="EAE5602519.1"/>
    <property type="molecule type" value="Genomic_DNA"/>
</dbReference>
<evidence type="ECO:0000313" key="25">
    <source>
        <dbReference type="EMBL" id="MCO38686.1"/>
    </source>
</evidence>
<evidence type="ECO:0000313" key="22">
    <source>
        <dbReference type="EMBL" id="ECR7121578.1"/>
    </source>
</evidence>
<comment type="caution">
    <text evidence="10">The sequence shown here is derived from an EMBL/GenBank/DDBJ whole genome shotgun (WGS) entry which is preliminary data.</text>
</comment>
<dbReference type="Proteomes" id="UP000401273">
    <property type="component" value="Unassembled WGS sequence"/>
</dbReference>
<dbReference type="EMBL" id="AAJEKY010000003">
    <property type="protein sequence ID" value="ECL0130458.1"/>
    <property type="molecule type" value="Genomic_DNA"/>
</dbReference>
<dbReference type="EMBL" id="AAARLF010000009">
    <property type="protein sequence ID" value="EAE2898830.1"/>
    <property type="molecule type" value="Genomic_DNA"/>
</dbReference>
<name>A0A392ZLZ7_LISMN</name>
<dbReference type="EMBL" id="AAAICE010000007">
    <property type="protein sequence ID" value="EAC3882459.1"/>
    <property type="molecule type" value="Genomic_DNA"/>
</dbReference>
<dbReference type="EMBL" id="AABDDO010000001">
    <property type="protein sequence ID" value="EAG6762079.1"/>
    <property type="molecule type" value="Genomic_DNA"/>
</dbReference>
<dbReference type="EMBL" id="AAARIE010000011">
    <property type="protein sequence ID" value="EAE2660574.1"/>
    <property type="molecule type" value="Genomic_DNA"/>
</dbReference>
<reference evidence="27 35" key="4">
    <citation type="submission" date="2019-03" db="EMBL/GenBank/DDBJ databases">
        <authorList>
            <person name="Ashton P.M."/>
            <person name="Dallman T."/>
            <person name="Nair S."/>
            <person name="De Pinna E."/>
            <person name="Peters T."/>
            <person name="Grant K."/>
        </authorList>
    </citation>
    <scope>NUCLEOTIDE SEQUENCE [LARGE SCALE GENOMIC DNA]</scope>
    <source>
        <strain evidence="17 47">406731</strain>
        <strain evidence="15 46">429821</strain>
        <strain evidence="18 43">562417</strain>
        <strain evidence="19 44">562428</strain>
        <strain evidence="16 42">563356</strain>
        <strain evidence="3 39">688377</strain>
        <strain evidence="21 41">760311</strain>
        <strain evidence="9">RL15000161</strain>
        <strain evidence="10">RL15000271</strain>
        <strain evidence="11">RL15000440</strain>
    </source>
</reference>
<evidence type="ECO:0000313" key="45">
    <source>
        <dbReference type="Proteomes" id="UP000535556"/>
    </source>
</evidence>
<evidence type="ECO:0000313" key="18">
    <source>
        <dbReference type="EMBL" id="EAH1615903.1"/>
    </source>
</evidence>
<evidence type="ECO:0000313" key="37">
    <source>
        <dbReference type="Proteomes" id="UP000401273"/>
    </source>
</evidence>
<dbReference type="Proteomes" id="UP000535556">
    <property type="component" value="Unassembled WGS sequence"/>
</dbReference>
<evidence type="ECO:0000313" key="48">
    <source>
        <dbReference type="Proteomes" id="UP000841561"/>
    </source>
</evidence>
<dbReference type="Proteomes" id="UP000525068">
    <property type="component" value="Unassembled WGS sequence"/>
</dbReference>
<dbReference type="EMBL" id="AAMGHX010000001">
    <property type="protein sequence ID" value="EDH0839967.1"/>
    <property type="molecule type" value="Genomic_DNA"/>
</dbReference>
<dbReference type="EMBL" id="AAAQJJ010000005">
    <property type="protein sequence ID" value="EAE0769594.1"/>
    <property type="molecule type" value="Genomic_DNA"/>
</dbReference>
<keyword evidence="1" id="KW-0812">Transmembrane</keyword>
<dbReference type="AlphaFoldDB" id="A0A392ZLZ7"/>
<dbReference type="Proteomes" id="UP000378540">
    <property type="component" value="Unassembled WGS sequence"/>
</dbReference>
<protein>
    <submittedName>
        <fullName evidence="10">Uncharacterized protein</fullName>
    </submittedName>
</protein>
<dbReference type="Proteomes" id="UP000388699">
    <property type="component" value="Unassembled WGS sequence"/>
</dbReference>
<evidence type="ECO:0000313" key="30">
    <source>
        <dbReference type="Proteomes" id="UP000355989"/>
    </source>
</evidence>
<evidence type="ECO:0000313" key="29">
    <source>
        <dbReference type="Proteomes" id="UP000352246"/>
    </source>
</evidence>
<dbReference type="Proteomes" id="UP000371553">
    <property type="component" value="Unassembled WGS sequence"/>
</dbReference>
<dbReference type="EMBL" id="AAAQVA010000001">
    <property type="protein sequence ID" value="EAE1630729.1"/>
    <property type="molecule type" value="Genomic_DNA"/>
</dbReference>
<dbReference type="Proteomes" id="UP000332711">
    <property type="component" value="Unassembled WGS sequence"/>
</dbReference>
<evidence type="ECO:0000313" key="8">
    <source>
        <dbReference type="EMBL" id="EAE1630729.1"/>
    </source>
</evidence>
<accession>A0A392ZLZ7</accession>
<evidence type="ECO:0000313" key="19">
    <source>
        <dbReference type="EMBL" id="EAH3126684.1"/>
    </source>
</evidence>
<dbReference type="EMBL" id="AAAQOE010000001">
    <property type="protein sequence ID" value="EAE1094884.1"/>
    <property type="molecule type" value="Genomic_DNA"/>
</dbReference>
<dbReference type="Proteomes" id="UP000478945">
    <property type="component" value="Unassembled WGS sequence"/>
</dbReference>
<evidence type="ECO:0000313" key="2">
    <source>
        <dbReference type="EMBL" id="EAC3882459.1"/>
    </source>
</evidence>
<evidence type="ECO:0000313" key="47">
    <source>
        <dbReference type="Proteomes" id="UP000566597"/>
    </source>
</evidence>
<reference evidence="13 45" key="5">
    <citation type="submission" date="2019-04" db="EMBL/GenBank/DDBJ databases">
        <authorList>
            <consortium name="GenomeTrakr network: Whole genome sequencing for foodborne pathogen traceback"/>
        </authorList>
    </citation>
    <scope>NUCLEOTIDE SEQUENCE [LARGE SCALE GENOMIC DNA]</scope>
    <source>
        <strain evidence="13 45">NRRL B-33244</strain>
    </source>
</reference>
<evidence type="ECO:0000313" key="24">
    <source>
        <dbReference type="EMBL" id="HAC3056115.1"/>
    </source>
</evidence>
<evidence type="ECO:0000313" key="6">
    <source>
        <dbReference type="EMBL" id="EAE0769594.1"/>
    </source>
</evidence>
<feature type="transmembrane region" description="Helical" evidence="1">
    <location>
        <begin position="12"/>
        <end position="30"/>
    </location>
</feature>
<dbReference type="EMBL" id="AAISWI010000013">
    <property type="protein sequence ID" value="ECH7212185.1"/>
    <property type="molecule type" value="Genomic_DNA"/>
</dbReference>
<dbReference type="Proteomes" id="UP000841561">
    <property type="component" value="Unassembled WGS sequence"/>
</dbReference>
<reference evidence="24" key="2">
    <citation type="submission" date="2018-06" db="EMBL/GenBank/DDBJ databases">
        <authorList>
            <consortium name="NCBI Pathogen Detection Project"/>
        </authorList>
    </citation>
    <scope>NUCLEOTIDE SEQUENCE</scope>
    <source>
        <strain evidence="24">LiDS0115</strain>
    </source>
</reference>
<dbReference type="Proteomes" id="UP000413786">
    <property type="component" value="Unassembled WGS sequence"/>
</dbReference>
<evidence type="ECO:0000313" key="41">
    <source>
        <dbReference type="Proteomes" id="UP000478945"/>
    </source>
</evidence>
<evidence type="ECO:0000313" key="15">
    <source>
        <dbReference type="EMBL" id="EAG9856488.1"/>
    </source>
</evidence>
<dbReference type="EMBL" id="AAKHCT010000001">
    <property type="protein sequence ID" value="ECR7121578.1"/>
    <property type="molecule type" value="Genomic_DNA"/>
</dbReference>
<dbReference type="Proteomes" id="UP000383365">
    <property type="component" value="Unassembled WGS sequence"/>
</dbReference>
<evidence type="ECO:0000313" key="11">
    <source>
        <dbReference type="EMBL" id="EAE5602519.1"/>
    </source>
</evidence>
<proteinExistence type="predicted"/>
<dbReference type="Proteomes" id="UP000355989">
    <property type="component" value="Unassembled WGS sequence"/>
</dbReference>
<dbReference type="RefSeq" id="WP_003732766.1">
    <property type="nucleotide sequence ID" value="NZ_JAENKW010000002.1"/>
</dbReference>
<dbReference type="EMBL" id="RCRQ01000004">
    <property type="protein sequence ID" value="MCO38686.1"/>
    <property type="molecule type" value="Genomic_DNA"/>
</dbReference>
<keyword evidence="1" id="KW-0472">Membrane</keyword>
<evidence type="ECO:0000313" key="36">
    <source>
        <dbReference type="Proteomes" id="UP000388699"/>
    </source>
</evidence>
<evidence type="ECO:0000313" key="42">
    <source>
        <dbReference type="Proteomes" id="UP000517258"/>
    </source>
</evidence>
<evidence type="ECO:0000313" key="31">
    <source>
        <dbReference type="Proteomes" id="UP000356407"/>
    </source>
</evidence>
<evidence type="ECO:0000313" key="27">
    <source>
        <dbReference type="Proteomes" id="UP000332711"/>
    </source>
</evidence>
<dbReference type="Proteomes" id="UP000421738">
    <property type="component" value="Unassembled WGS sequence"/>
</dbReference>
<reference evidence="22 40" key="6">
    <citation type="submission" date="2019-09" db="EMBL/GenBank/DDBJ databases">
        <authorList>
            <consortium name="PulseNet: The National Subtyping Network for Foodborne Disease Surveillance"/>
            <person name="Tarr C.L."/>
            <person name="Trees E."/>
            <person name="Katz L.S."/>
            <person name="Carleton-Romer H.A."/>
            <person name="Stroika S."/>
            <person name="Kucerova Z."/>
            <person name="Roache K.F."/>
            <person name="Sabol A.L."/>
            <person name="Besser J."/>
            <person name="Gerner-Smidt P."/>
        </authorList>
    </citation>
    <scope>NUCLEOTIDE SEQUENCE [LARGE SCALE GENOMIC DNA]</scope>
    <source>
        <strain evidence="22 40">PNUSAL005666</strain>
    </source>
</reference>
<dbReference type="EMBL" id="AAAIJX010000003">
    <property type="protein sequence ID" value="EAC4482286.1"/>
    <property type="molecule type" value="Genomic_DNA"/>
</dbReference>
<dbReference type="Proteomes" id="UP000352246">
    <property type="component" value="Unassembled WGS sequence"/>
</dbReference>
<evidence type="ECO:0000313" key="23">
    <source>
        <dbReference type="EMBL" id="EDH0839967.1"/>
    </source>
</evidence>
<evidence type="ECO:0000313" key="38">
    <source>
        <dbReference type="Proteomes" id="UP000406081"/>
    </source>
</evidence>
<evidence type="ECO:0000256" key="1">
    <source>
        <dbReference type="SAM" id="Phobius"/>
    </source>
</evidence>
<reference evidence="24 48" key="1">
    <citation type="journal article" date="2018" name="Genome Biol.">
        <title>SKESA: strategic k-mer extension for scrupulous assemblies.</title>
        <authorList>
            <person name="Souvorov A."/>
            <person name="Agarwala R."/>
            <person name="Lipman D.J."/>
        </authorList>
    </citation>
    <scope>NUCLEOTIDE SEQUENCE [LARGE SCALE GENOMIC DNA]</scope>
    <source>
        <strain evidence="24 48">LiDS0115</strain>
    </source>
</reference>
<dbReference type="EMBL" id="AAAJCR010000008">
    <property type="protein sequence ID" value="EAC5950068.1"/>
    <property type="molecule type" value="Genomic_DNA"/>
</dbReference>
<evidence type="ECO:0000313" key="26">
    <source>
        <dbReference type="Proteomes" id="UP000269407"/>
    </source>
</evidence>
<dbReference type="EMBL" id="AAAPCR010000010">
    <property type="protein sequence ID" value="EAD8146626.1"/>
    <property type="molecule type" value="Genomic_DNA"/>
</dbReference>
<evidence type="ECO:0000313" key="20">
    <source>
        <dbReference type="EMBL" id="ECH7212185.1"/>
    </source>
</evidence>
<evidence type="ECO:0000313" key="32">
    <source>
        <dbReference type="Proteomes" id="UP000368805"/>
    </source>
</evidence>
<dbReference type="Proteomes" id="UP000548826">
    <property type="component" value="Unassembled WGS sequence"/>
</dbReference>
<evidence type="ECO:0000313" key="7">
    <source>
        <dbReference type="EMBL" id="EAE1094884.1"/>
    </source>
</evidence>
<evidence type="ECO:0000313" key="16">
    <source>
        <dbReference type="EMBL" id="EAH0217698.1"/>
    </source>
</evidence>
<dbReference type="EMBL" id="AABEVI010000003">
    <property type="protein sequence ID" value="EAH0217698.1"/>
    <property type="molecule type" value="Genomic_DNA"/>
</dbReference>
<evidence type="ECO:0000313" key="13">
    <source>
        <dbReference type="EMBL" id="EAG6762079.1"/>
    </source>
</evidence>
<dbReference type="EMBL" id="AABEVT010000001">
    <property type="protein sequence ID" value="EAH0250837.1"/>
    <property type="molecule type" value="Genomic_DNA"/>
</dbReference>
<evidence type="ECO:0000313" key="9">
    <source>
        <dbReference type="EMBL" id="EAE2660574.1"/>
    </source>
</evidence>
<gene>
    <name evidence="12" type="ORF">A3R20_03790</name>
    <name evidence="13" type="ORF">AF817_02435</name>
    <name evidence="14" type="ORF">AF817_15700</name>
    <name evidence="4" type="ORF">AP104_11795</name>
    <name evidence="7" type="ORF">APD94_02845</name>
    <name evidence="8" type="ORF">ARR48_02840</name>
    <name evidence="2" type="ORF">B4X68_10550</name>
    <name evidence="5" type="ORF">CD20_11125</name>
    <name evidence="18" type="ORF">D4271_10830</name>
    <name evidence="15" type="ORF">D4C60_05745</name>
    <name evidence="16" type="ORF">D4D89_05170</name>
    <name evidence="17" type="ORF">D4U23_00390</name>
    <name evidence="19" type="ORF">D5M70_05165</name>
    <name evidence="6" type="ORF">DG57_07085</name>
    <name evidence="25" type="ORF">DOV25_09475</name>
    <name evidence="3" type="ORF">E0I39_05235</name>
    <name evidence="9" type="ORF">E1V33_10410</name>
    <name evidence="10" type="ORF">E1W43_12870</name>
    <name evidence="11" type="ORF">E1X78_00190</name>
    <name evidence="22" type="ORF">F1788_02490</name>
    <name evidence="21" type="ORF">FJU19_05075</name>
    <name evidence="20" type="ORF">FPL45_12675</name>
    <name evidence="23" type="ORF">GCV64_02550</name>
    <name evidence="24" type="ORF">GZK27_11430</name>
</gene>
<dbReference type="Proteomes" id="UP000406081">
    <property type="component" value="Unassembled WGS sequence"/>
</dbReference>
<dbReference type="Proteomes" id="UP000517258">
    <property type="component" value="Unassembled WGS sequence"/>
</dbReference>
<evidence type="ECO:0000313" key="39">
    <source>
        <dbReference type="Proteomes" id="UP000413786"/>
    </source>
</evidence>
<evidence type="ECO:0000313" key="40">
    <source>
        <dbReference type="Proteomes" id="UP000421738"/>
    </source>
</evidence>
<feature type="transmembrane region" description="Helical" evidence="1">
    <location>
        <begin position="42"/>
        <end position="62"/>
    </location>
</feature>
<dbReference type="EMBL" id="DAAKPP010000005">
    <property type="protein sequence ID" value="HAC3056115.1"/>
    <property type="molecule type" value="Genomic_DNA"/>
</dbReference>
<evidence type="ECO:0000313" key="3">
    <source>
        <dbReference type="EMBL" id="EAC4482286.1"/>
    </source>
</evidence>
<evidence type="ECO:0000313" key="4">
    <source>
        <dbReference type="EMBL" id="EAC5950068.1"/>
    </source>
</evidence>
<evidence type="ECO:0000313" key="44">
    <source>
        <dbReference type="Proteomes" id="UP000529135"/>
    </source>
</evidence>
<sequence length="84" mass="9923">MTPTRITRSKIPAIPISLFCFFFLDNFLYFRCRHAFLSTNPLMVLEYVTFITIAIHLGVYFSEFKKSLTFIRLSRIIDIKPINL</sequence>
<evidence type="ECO:0000313" key="35">
    <source>
        <dbReference type="Proteomes" id="UP000383365"/>
    </source>
</evidence>
<evidence type="ECO:0000313" key="5">
    <source>
        <dbReference type="EMBL" id="EAD8146626.1"/>
    </source>
</evidence>
<dbReference type="EMBL" id="AABDDO010000022">
    <property type="protein sequence ID" value="EAG6764649.1"/>
    <property type="molecule type" value="Genomic_DNA"/>
</dbReference>
<reference evidence="30 32" key="3">
    <citation type="submission" date="2018-06" db="EMBL/GenBank/DDBJ databases">
        <authorList>
            <consortium name="GenomeTrakr: Next Generation Sequencing Network for Food Pathogen Tracability"/>
        </authorList>
    </citation>
    <scope>NUCLEOTIDE SEQUENCE [LARGE SCALE GENOMIC DNA]</scope>
    <source>
        <strain evidence="12 38">ARS-CC9329</strain>
        <strain evidence="6 36">CFSAN008016</strain>
        <strain evidence="2 31">CFSAN060999</strain>
        <strain evidence="23 28">CFSAN085184</strain>
        <strain evidence="8 32">FDA00006304</strain>
        <strain evidence="4 34">FDA00009539</strain>
        <strain evidence="25 26">FDA00013213</strain>
        <strain evidence="20 29">FDA00014472</strain>
        <strain evidence="7 30">FLAG-78586</strain>
        <strain evidence="5 33">NYAG13B12507-5</strain>
    </source>
</reference>
<evidence type="ECO:0000313" key="28">
    <source>
        <dbReference type="Proteomes" id="UP000335978"/>
    </source>
</evidence>
<dbReference type="Proteomes" id="UP000529135">
    <property type="component" value="Unassembled WGS sequence"/>
</dbReference>
<dbReference type="EMBL" id="AABFMV010000008">
    <property type="protein sequence ID" value="EAH1615903.1"/>
    <property type="molecule type" value="Genomic_DNA"/>
</dbReference>
<evidence type="ECO:0000313" key="33">
    <source>
        <dbReference type="Proteomes" id="UP000371553"/>
    </source>
</evidence>